<accession>A0ABQ3IAR3</accession>
<proteinExistence type="predicted"/>
<dbReference type="InterPro" id="IPR036396">
    <property type="entry name" value="Cyt_P450_sf"/>
</dbReference>
<dbReference type="RefSeq" id="WP_191242498.1">
    <property type="nucleotide sequence ID" value="NZ_BNAU01000001.1"/>
</dbReference>
<comment type="caution">
    <text evidence="1">The sequence shown here is derived from an EMBL/GenBank/DDBJ whole genome shotgun (WGS) entry which is preliminary data.</text>
</comment>
<dbReference type="EMBL" id="BNAU01000001">
    <property type="protein sequence ID" value="GHE76000.1"/>
    <property type="molecule type" value="Genomic_DNA"/>
</dbReference>
<keyword evidence="2" id="KW-1185">Reference proteome</keyword>
<sequence length="92" mass="9972">MATGQILAREAAVTARVLIIGGHESTANRIALSAASFVQRPKQLALLRKAEDPKVIAPAVEELLRYHPIAHWGIPPRPSRASPCGESRSWDP</sequence>
<organism evidence="1 2">
    <name type="scientific">Amycolatopsis deserti</name>
    <dbReference type="NCBI Taxonomy" id="185696"/>
    <lineage>
        <taxon>Bacteria</taxon>
        <taxon>Bacillati</taxon>
        <taxon>Actinomycetota</taxon>
        <taxon>Actinomycetes</taxon>
        <taxon>Pseudonocardiales</taxon>
        <taxon>Pseudonocardiaceae</taxon>
        <taxon>Amycolatopsis</taxon>
    </lineage>
</organism>
<evidence type="ECO:0000313" key="1">
    <source>
        <dbReference type="EMBL" id="GHE76000.1"/>
    </source>
</evidence>
<name>A0ABQ3IAR3_9PSEU</name>
<reference evidence="2" key="1">
    <citation type="journal article" date="2019" name="Int. J. Syst. Evol. Microbiol.">
        <title>The Global Catalogue of Microorganisms (GCM) 10K type strain sequencing project: providing services to taxonomists for standard genome sequencing and annotation.</title>
        <authorList>
            <consortium name="The Broad Institute Genomics Platform"/>
            <consortium name="The Broad Institute Genome Sequencing Center for Infectious Disease"/>
            <person name="Wu L."/>
            <person name="Ma J."/>
        </authorList>
    </citation>
    <scope>NUCLEOTIDE SEQUENCE [LARGE SCALE GENOMIC DNA]</scope>
    <source>
        <strain evidence="2">CGMCC 4.7677</strain>
    </source>
</reference>
<evidence type="ECO:0000313" key="2">
    <source>
        <dbReference type="Proteomes" id="UP000605897"/>
    </source>
</evidence>
<dbReference type="Proteomes" id="UP000605897">
    <property type="component" value="Unassembled WGS sequence"/>
</dbReference>
<dbReference type="SUPFAM" id="SSF48264">
    <property type="entry name" value="Cytochrome P450"/>
    <property type="match status" value="1"/>
</dbReference>
<protein>
    <submittedName>
        <fullName evidence="1">Uncharacterized protein</fullName>
    </submittedName>
</protein>
<gene>
    <name evidence="1" type="ORF">GCM10017786_01100</name>
</gene>
<dbReference type="Gene3D" id="1.10.630.10">
    <property type="entry name" value="Cytochrome P450"/>
    <property type="match status" value="1"/>
</dbReference>